<accession>A0A382EB22</accession>
<name>A0A382EB22_9ZZZZ</name>
<dbReference type="AlphaFoldDB" id="A0A382EB22"/>
<gene>
    <name evidence="1" type="ORF">METZ01_LOCUS199921</name>
</gene>
<dbReference type="EMBL" id="UINC01043269">
    <property type="protein sequence ID" value="SVB47067.1"/>
    <property type="molecule type" value="Genomic_DNA"/>
</dbReference>
<proteinExistence type="predicted"/>
<evidence type="ECO:0000313" key="1">
    <source>
        <dbReference type="EMBL" id="SVB47067.1"/>
    </source>
</evidence>
<reference evidence="1" key="1">
    <citation type="submission" date="2018-05" db="EMBL/GenBank/DDBJ databases">
        <authorList>
            <person name="Lanie J.A."/>
            <person name="Ng W.-L."/>
            <person name="Kazmierczak K.M."/>
            <person name="Andrzejewski T.M."/>
            <person name="Davidsen T.M."/>
            <person name="Wayne K.J."/>
            <person name="Tettelin H."/>
            <person name="Glass J.I."/>
            <person name="Rusch D."/>
            <person name="Podicherti R."/>
            <person name="Tsui H.-C.T."/>
            <person name="Winkler M.E."/>
        </authorList>
    </citation>
    <scope>NUCLEOTIDE SEQUENCE</scope>
</reference>
<feature type="non-terminal residue" evidence="1">
    <location>
        <position position="1"/>
    </location>
</feature>
<sequence length="96" mass="10289">VDDAAQGLFSRRVAPVQFPFCDFPSGRALREGPGSASLKENDLPFLAPVDPVDNFPETLFIGVMGMVMVGVSPDRLVACGVDTRPVRDPSRFIGPV</sequence>
<organism evidence="1">
    <name type="scientific">marine metagenome</name>
    <dbReference type="NCBI Taxonomy" id="408172"/>
    <lineage>
        <taxon>unclassified sequences</taxon>
        <taxon>metagenomes</taxon>
        <taxon>ecological metagenomes</taxon>
    </lineage>
</organism>
<protein>
    <submittedName>
        <fullName evidence="1">Uncharacterized protein</fullName>
    </submittedName>
</protein>